<dbReference type="InterPro" id="IPR023187">
    <property type="entry name" value="Tscrpt_reg_MarR-type_CS"/>
</dbReference>
<evidence type="ECO:0000256" key="1">
    <source>
        <dbReference type="ARBA" id="ARBA00023015"/>
    </source>
</evidence>
<dbReference type="PROSITE" id="PS01117">
    <property type="entry name" value="HTH_MARR_1"/>
    <property type="match status" value="1"/>
</dbReference>
<dbReference type="AlphaFoldDB" id="E6PJI9"/>
<dbReference type="GO" id="GO:0003700">
    <property type="term" value="F:DNA-binding transcription factor activity"/>
    <property type="evidence" value="ECO:0007669"/>
    <property type="project" value="InterPro"/>
</dbReference>
<comment type="caution">
    <text evidence="5">The sequence shown here is derived from an EMBL/GenBank/DDBJ whole genome shotgun (WGS) entry which is preliminary data.</text>
</comment>
<organism evidence="5">
    <name type="scientific">mine drainage metagenome</name>
    <dbReference type="NCBI Taxonomy" id="410659"/>
    <lineage>
        <taxon>unclassified sequences</taxon>
        <taxon>metagenomes</taxon>
        <taxon>ecological metagenomes</taxon>
    </lineage>
</organism>
<evidence type="ECO:0000259" key="4">
    <source>
        <dbReference type="PROSITE" id="PS50995"/>
    </source>
</evidence>
<dbReference type="EMBL" id="CABM01000001">
    <property type="protein sequence ID" value="CBH95090.1"/>
    <property type="molecule type" value="Genomic_DNA"/>
</dbReference>
<dbReference type="PRINTS" id="PR00598">
    <property type="entry name" value="HTHMARR"/>
</dbReference>
<name>E6PJI9_9ZZZZ</name>
<reference evidence="5" key="1">
    <citation type="submission" date="2009-10" db="EMBL/GenBank/DDBJ databases">
        <title>Diversity of trophic interactions inside an arsenic-rich microbial ecosystem.</title>
        <authorList>
            <person name="Bertin P.N."/>
            <person name="Heinrich-Salmeron A."/>
            <person name="Pelletier E."/>
            <person name="Goulhen-Chollet F."/>
            <person name="Arsene-Ploetze F."/>
            <person name="Gallien S."/>
            <person name="Calteau A."/>
            <person name="Vallenet D."/>
            <person name="Casiot C."/>
            <person name="Chane-Woon-Ming B."/>
            <person name="Giloteaux L."/>
            <person name="Barakat M."/>
            <person name="Bonnefoy V."/>
            <person name="Bruneel O."/>
            <person name="Chandler M."/>
            <person name="Cleiss J."/>
            <person name="Duran R."/>
            <person name="Elbaz-Poulichet F."/>
            <person name="Fonknechten N."/>
            <person name="Lauga B."/>
            <person name="Mornico D."/>
            <person name="Ortet P."/>
            <person name="Schaeffer C."/>
            <person name="Siguier P."/>
            <person name="Alexander Thil Smith A."/>
            <person name="Van Dorsselaer A."/>
            <person name="Weissenbach J."/>
            <person name="Medigue C."/>
            <person name="Le Paslier D."/>
        </authorList>
    </citation>
    <scope>NUCLEOTIDE SEQUENCE</scope>
</reference>
<dbReference type="PANTHER" id="PTHR42756:SF1">
    <property type="entry name" value="TRANSCRIPTIONAL REPRESSOR OF EMRAB OPERON"/>
    <property type="match status" value="1"/>
</dbReference>
<dbReference type="InterPro" id="IPR036390">
    <property type="entry name" value="WH_DNA-bd_sf"/>
</dbReference>
<gene>
    <name evidence="5" type="ORF">CARN2_0477</name>
</gene>
<dbReference type="SUPFAM" id="SSF46785">
    <property type="entry name" value="Winged helix' DNA-binding domain"/>
    <property type="match status" value="1"/>
</dbReference>
<dbReference type="InterPro" id="IPR036388">
    <property type="entry name" value="WH-like_DNA-bd_sf"/>
</dbReference>
<evidence type="ECO:0000256" key="2">
    <source>
        <dbReference type="ARBA" id="ARBA00023125"/>
    </source>
</evidence>
<feature type="domain" description="HTH marR-type" evidence="4">
    <location>
        <begin position="4"/>
        <end position="142"/>
    </location>
</feature>
<evidence type="ECO:0000256" key="3">
    <source>
        <dbReference type="ARBA" id="ARBA00023163"/>
    </source>
</evidence>
<sequence length="151" mass="16472">MPAQSSFLPLLRELVRTYQAFERHSAAHVLSLGLTPAQFDVIATLGNTAGMNPKQLGLKTLITKGTLTGVVDRLLAKGLVRRLPDPSDGRGQIVRLTPAGQRLFEQVFPAHGAHLHRVFERLSAQDAAQAERSLRILRTAFEQAAAEESTP</sequence>
<dbReference type="PROSITE" id="PS50995">
    <property type="entry name" value="HTH_MARR_2"/>
    <property type="match status" value="1"/>
</dbReference>
<dbReference type="GO" id="GO:0003677">
    <property type="term" value="F:DNA binding"/>
    <property type="evidence" value="ECO:0007669"/>
    <property type="project" value="UniProtKB-KW"/>
</dbReference>
<dbReference type="Pfam" id="PF12802">
    <property type="entry name" value="MarR_2"/>
    <property type="match status" value="1"/>
</dbReference>
<dbReference type="PANTHER" id="PTHR42756">
    <property type="entry name" value="TRANSCRIPTIONAL REGULATOR, MARR"/>
    <property type="match status" value="1"/>
</dbReference>
<keyword evidence="3" id="KW-0804">Transcription</keyword>
<protein>
    <submittedName>
        <fullName evidence="5">Putative Transcriptional Regulator, MarR family</fullName>
    </submittedName>
</protein>
<dbReference type="InterPro" id="IPR000835">
    <property type="entry name" value="HTH_MarR-typ"/>
</dbReference>
<keyword evidence="1" id="KW-0805">Transcription regulation</keyword>
<proteinExistence type="predicted"/>
<dbReference type="Gene3D" id="1.10.10.10">
    <property type="entry name" value="Winged helix-like DNA-binding domain superfamily/Winged helix DNA-binding domain"/>
    <property type="match status" value="1"/>
</dbReference>
<evidence type="ECO:0000313" key="5">
    <source>
        <dbReference type="EMBL" id="CBH95090.1"/>
    </source>
</evidence>
<keyword evidence="2" id="KW-0238">DNA-binding</keyword>
<dbReference type="SMART" id="SM00347">
    <property type="entry name" value="HTH_MARR"/>
    <property type="match status" value="1"/>
</dbReference>
<accession>E6PJI9</accession>